<dbReference type="Gene3D" id="3.40.50.1000">
    <property type="entry name" value="HAD superfamily/HAD-like"/>
    <property type="match status" value="1"/>
</dbReference>
<sequence length="554" mass="62548">MNVFSPDLKRTHLLWANKALDFSHALPLNIHIHRNHAFEVIESVIDVFLARAGLKVHFTYSAYDDSLSFSSYMKANAALEIIYIDLMRYNLAFDVLAFIKERALALRALSKAPIMILLLDKKPLDLQTLQSLQELNIFTFCLTCLYTQRESLLPKIYQHQHTLLEPTKEPITGTKLSNYGSLAMAQILGLKLIPALTLPHLKAIVCDLDNTLYSGILGEDGIQALELSPSHKALQEQILFYKKQGYLLALCSKNNEDDVKAMFAKRSDFPLKWDDFDHTAINWNPKSENLLSIAKAFNIGVNAMLFIDDNIAEITQVAHTGVKCLLASSPSEVLFSLYLYPGLTKFTLSTEDSLRSKDIAANTTRANLQSLDDEAYFKELALELSYSINHPKYAQRIYELLNKTNQFIANYTRPTLSQVQSYIHSKEHCVITLSMRDKLSDSGIIGVCIAQKCANEIHILDVVISCRALGRRLEGFMLNLSFSLCIKTLSSKSDEVLLHYQKGERNTPFLQALKQLTQAPSLIESNASEPKRIHIKIHKKEPKGLHIFADKESV</sequence>
<dbReference type="InterPro" id="IPR023214">
    <property type="entry name" value="HAD_sf"/>
</dbReference>
<dbReference type="SUPFAM" id="SSF56784">
    <property type="entry name" value="HAD-like"/>
    <property type="match status" value="1"/>
</dbReference>
<dbReference type="EMBL" id="NXLR01000002">
    <property type="protein sequence ID" value="RDU60762.1"/>
    <property type="molecule type" value="Genomic_DNA"/>
</dbReference>
<dbReference type="AlphaFoldDB" id="A0A3D8I6I6"/>
<proteinExistence type="predicted"/>
<reference evidence="1 2" key="1">
    <citation type="submission" date="2018-04" db="EMBL/GenBank/DDBJ databases">
        <title>Novel Campyloabacter and Helicobacter Species and Strains.</title>
        <authorList>
            <person name="Mannion A.J."/>
            <person name="Shen Z."/>
            <person name="Fox J.G."/>
        </authorList>
    </citation>
    <scope>NUCLEOTIDE SEQUENCE [LARGE SCALE GENOMIC DNA]</scope>
    <source>
        <strain evidence="1 2">MIT 98-6070</strain>
    </source>
</reference>
<dbReference type="RefSeq" id="WP_104700645.1">
    <property type="nucleotide sequence ID" value="NZ_FZPP01000044.1"/>
</dbReference>
<accession>A0A3D8I6I6</accession>
<dbReference type="NCBIfam" id="TIGR01681">
    <property type="entry name" value="HAD-SF-IIIC"/>
    <property type="match status" value="1"/>
</dbReference>
<name>A0A3D8I6I6_9HELI</name>
<keyword evidence="2" id="KW-1185">Reference proteome</keyword>
<gene>
    <name evidence="1" type="ORF">CQA63_02010</name>
</gene>
<organism evidence="1 2">
    <name type="scientific">Helicobacter marmotae</name>
    <dbReference type="NCBI Taxonomy" id="152490"/>
    <lineage>
        <taxon>Bacteria</taxon>
        <taxon>Pseudomonadati</taxon>
        <taxon>Campylobacterota</taxon>
        <taxon>Epsilonproteobacteria</taxon>
        <taxon>Campylobacterales</taxon>
        <taxon>Helicobacteraceae</taxon>
        <taxon>Helicobacter</taxon>
    </lineage>
</organism>
<dbReference type="InterPro" id="IPR036412">
    <property type="entry name" value="HAD-like_sf"/>
</dbReference>
<dbReference type="InterPro" id="IPR010037">
    <property type="entry name" value="FkbH_domain"/>
</dbReference>
<dbReference type="OrthoDB" id="323926at2"/>
<dbReference type="Proteomes" id="UP000256599">
    <property type="component" value="Unassembled WGS sequence"/>
</dbReference>
<evidence type="ECO:0000313" key="2">
    <source>
        <dbReference type="Proteomes" id="UP000256599"/>
    </source>
</evidence>
<protein>
    <submittedName>
        <fullName evidence="1">HAD-IIIC family phosphatase</fullName>
    </submittedName>
</protein>
<comment type="caution">
    <text evidence="1">The sequence shown here is derived from an EMBL/GenBank/DDBJ whole genome shotgun (WGS) entry which is preliminary data.</text>
</comment>
<dbReference type="NCBIfam" id="TIGR01686">
    <property type="entry name" value="FkbH"/>
    <property type="match status" value="1"/>
</dbReference>
<evidence type="ECO:0000313" key="1">
    <source>
        <dbReference type="EMBL" id="RDU60762.1"/>
    </source>
</evidence>
<dbReference type="InterPro" id="IPR010033">
    <property type="entry name" value="HAD_SF_ppase_IIIC"/>
</dbReference>